<evidence type="ECO:0000313" key="4">
    <source>
        <dbReference type="Proteomes" id="UP000191980"/>
    </source>
</evidence>
<dbReference type="OrthoDB" id="9804872at2"/>
<keyword evidence="4" id="KW-1185">Reference proteome</keyword>
<feature type="transmembrane region" description="Helical" evidence="1">
    <location>
        <begin position="57"/>
        <end position="76"/>
    </location>
</feature>
<dbReference type="STRING" id="1420851.AU255_17435"/>
<dbReference type="Pfam" id="PF13559">
    <property type="entry name" value="DUF4129"/>
    <property type="match status" value="1"/>
</dbReference>
<feature type="domain" description="Transglutaminase-like" evidence="2">
    <location>
        <begin position="396"/>
        <end position="467"/>
    </location>
</feature>
<sequence>MQQTINQRSIIFLLICIGLIALPHALHVPLPVFAFFSVLLVWRFVCVWYPAYLPNQLLIFLLLLSGISLLVIMHQGVFGRDAGTAVFLVALAMKLLEIKTLRDVYLIVYLAFIVAATQFLYLQNILMAAYILLVCVSLLVTLIIINNANQSNLASLKTAGKILFQALPLMIILFIFFPRVEAPRWSFLQNENQAKSGLSDTLEPGSISQLGLSGELVFRAKFIGDLPPNAERYWRGPVFSYTDGKKWTQTRNTYFKRYLDKVSFTGKPYQYQLLMEPQAKNWVYGLDMPATYEWPLQENGNHQLLSSEPPGKRAEYKITSYAQYNTGYITKTELSDNLQLPNQVESRVEKLVTQLGGFNAPPEIFINNLFAYFRNNEFYYTLMPPLMNEKPIETFLFDTRAGFCGHYASAFVYLMRVAGIPARIVSGYQGGTFNATGDFIEVRQANAHAWSEVWIQNKGWVRYDPTTAIAPERIEQDVNIEQQIANNAVSFAPIQLDSQTLSLLRQARNLWSSVDYNWHHWIINYDRRQQFSFLSGLGIDTLRSMLYWLMGLVAVVTIFLAIYVLRKQTPVLDKAQIYYAKACRKLAKTGLIKQANEGANDFARRVSAQLPDIADSFDHITQLYVQIRYAKQTEGVTLEQLKSSASAFRINKNKG</sequence>
<feature type="transmembrane region" description="Helical" evidence="1">
    <location>
        <begin position="104"/>
        <end position="121"/>
    </location>
</feature>
<feature type="transmembrane region" description="Helical" evidence="1">
    <location>
        <begin position="9"/>
        <end position="26"/>
    </location>
</feature>
<name>A0A1V8M112_9GAMM</name>
<keyword evidence="1" id="KW-0812">Transmembrane</keyword>
<organism evidence="3 4">
    <name type="scientific">Methyloprofundus sedimenti</name>
    <dbReference type="NCBI Taxonomy" id="1420851"/>
    <lineage>
        <taxon>Bacteria</taxon>
        <taxon>Pseudomonadati</taxon>
        <taxon>Pseudomonadota</taxon>
        <taxon>Gammaproteobacteria</taxon>
        <taxon>Methylococcales</taxon>
        <taxon>Methylococcaceae</taxon>
        <taxon>Methyloprofundus</taxon>
    </lineage>
</organism>
<keyword evidence="1" id="KW-0472">Membrane</keyword>
<dbReference type="InterPro" id="IPR052901">
    <property type="entry name" value="Bact_TGase-like"/>
</dbReference>
<dbReference type="PANTHER" id="PTHR42736:SF1">
    <property type="entry name" value="PROTEIN-GLUTAMINE GAMMA-GLUTAMYLTRANSFERASE"/>
    <property type="match status" value="1"/>
</dbReference>
<dbReference type="Proteomes" id="UP000191980">
    <property type="component" value="Unassembled WGS sequence"/>
</dbReference>
<keyword evidence="1" id="KW-1133">Transmembrane helix</keyword>
<evidence type="ECO:0000313" key="3">
    <source>
        <dbReference type="EMBL" id="OQK15260.1"/>
    </source>
</evidence>
<dbReference type="PANTHER" id="PTHR42736">
    <property type="entry name" value="PROTEIN-GLUTAMINE GAMMA-GLUTAMYLTRANSFERASE"/>
    <property type="match status" value="1"/>
</dbReference>
<dbReference type="InterPro" id="IPR025403">
    <property type="entry name" value="TgpA-like_C"/>
</dbReference>
<gene>
    <name evidence="3" type="ORF">AU255_17435</name>
</gene>
<dbReference type="InterPro" id="IPR002931">
    <property type="entry name" value="Transglutaminase-like"/>
</dbReference>
<dbReference type="SMART" id="SM00460">
    <property type="entry name" value="TGc"/>
    <property type="match status" value="1"/>
</dbReference>
<dbReference type="Gene3D" id="3.10.620.30">
    <property type="match status" value="1"/>
</dbReference>
<dbReference type="EMBL" id="LPUF01000004">
    <property type="protein sequence ID" value="OQK15260.1"/>
    <property type="molecule type" value="Genomic_DNA"/>
</dbReference>
<feature type="transmembrane region" description="Helical" evidence="1">
    <location>
        <begin position="545"/>
        <end position="565"/>
    </location>
</feature>
<protein>
    <submittedName>
        <fullName evidence="3">Transglutaminase</fullName>
    </submittedName>
</protein>
<evidence type="ECO:0000256" key="1">
    <source>
        <dbReference type="SAM" id="Phobius"/>
    </source>
</evidence>
<dbReference type="InterPro" id="IPR038765">
    <property type="entry name" value="Papain-like_cys_pep_sf"/>
</dbReference>
<proteinExistence type="predicted"/>
<dbReference type="InterPro" id="IPR021878">
    <property type="entry name" value="TgpA_N"/>
</dbReference>
<reference evidence="3 4" key="1">
    <citation type="submission" date="2015-12" db="EMBL/GenBank/DDBJ databases">
        <authorList>
            <person name="Shamseldin A."/>
            <person name="Moawad H."/>
            <person name="Abd El-Rahim W.M."/>
            <person name="Sadowsky M.J."/>
        </authorList>
    </citation>
    <scope>NUCLEOTIDE SEQUENCE [LARGE SCALE GENOMIC DNA]</scope>
    <source>
        <strain evidence="3 4">WF1</strain>
    </source>
</reference>
<dbReference type="RefSeq" id="WP_080524212.1">
    <property type="nucleotide sequence ID" value="NZ_LPUF01000004.1"/>
</dbReference>
<comment type="caution">
    <text evidence="3">The sequence shown here is derived from an EMBL/GenBank/DDBJ whole genome shotgun (WGS) entry which is preliminary data.</text>
</comment>
<dbReference type="Pfam" id="PF11992">
    <property type="entry name" value="TgpA_N"/>
    <property type="match status" value="1"/>
</dbReference>
<feature type="transmembrane region" description="Helical" evidence="1">
    <location>
        <begin position="158"/>
        <end position="177"/>
    </location>
</feature>
<dbReference type="Pfam" id="PF01841">
    <property type="entry name" value="Transglut_core"/>
    <property type="match status" value="1"/>
</dbReference>
<evidence type="ECO:0000259" key="2">
    <source>
        <dbReference type="SMART" id="SM00460"/>
    </source>
</evidence>
<accession>A0A1V8M112</accession>
<feature type="transmembrane region" description="Helical" evidence="1">
    <location>
        <begin position="127"/>
        <end position="146"/>
    </location>
</feature>
<dbReference type="AlphaFoldDB" id="A0A1V8M112"/>
<dbReference type="SUPFAM" id="SSF54001">
    <property type="entry name" value="Cysteine proteinases"/>
    <property type="match status" value="1"/>
</dbReference>